<reference evidence="8" key="3">
    <citation type="submission" date="2021-05" db="UniProtKB">
        <authorList>
            <consortium name="EnsemblPlants"/>
        </authorList>
    </citation>
    <scope>IDENTIFICATION</scope>
    <source>
        <strain evidence="8">cv. B73</strain>
    </source>
</reference>
<dbReference type="Pfam" id="PF00892">
    <property type="entry name" value="EamA"/>
    <property type="match status" value="1"/>
</dbReference>
<feature type="transmembrane region" description="Helical" evidence="6">
    <location>
        <begin position="139"/>
        <end position="159"/>
    </location>
</feature>
<accession>A0A804PVV5</accession>
<feature type="transmembrane region" description="Helical" evidence="6">
    <location>
        <begin position="16"/>
        <end position="33"/>
    </location>
</feature>
<dbReference type="Proteomes" id="UP000007305">
    <property type="component" value="Chromosome 6"/>
</dbReference>
<feature type="transmembrane region" description="Helical" evidence="6">
    <location>
        <begin position="78"/>
        <end position="102"/>
    </location>
</feature>
<dbReference type="InterPro" id="IPR000620">
    <property type="entry name" value="EamA_dom"/>
</dbReference>
<dbReference type="PANTHER" id="PTHR31218">
    <property type="entry name" value="WAT1-RELATED PROTEIN"/>
    <property type="match status" value="1"/>
</dbReference>
<keyword evidence="9" id="KW-1185">Reference proteome</keyword>
<name>A0A804PVV5_MAIZE</name>
<keyword evidence="3 6" id="KW-0812">Transmembrane</keyword>
<dbReference type="GO" id="GO:0016020">
    <property type="term" value="C:membrane"/>
    <property type="evidence" value="ECO:0007669"/>
    <property type="project" value="UniProtKB-SubCell"/>
</dbReference>
<gene>
    <name evidence="8" type="primary">LOC100272328</name>
</gene>
<feature type="transmembrane region" description="Helical" evidence="6">
    <location>
        <begin position="45"/>
        <end position="66"/>
    </location>
</feature>
<dbReference type="Gramene" id="Zm00001eb270300_T001">
    <property type="protein sequence ID" value="Zm00001eb270300_P001"/>
    <property type="gene ID" value="Zm00001eb270300"/>
</dbReference>
<proteinExistence type="inferred from homology"/>
<evidence type="ECO:0000256" key="1">
    <source>
        <dbReference type="ARBA" id="ARBA00004141"/>
    </source>
</evidence>
<evidence type="ECO:0000256" key="5">
    <source>
        <dbReference type="ARBA" id="ARBA00023136"/>
    </source>
</evidence>
<evidence type="ECO:0000256" key="3">
    <source>
        <dbReference type="ARBA" id="ARBA00022692"/>
    </source>
</evidence>
<evidence type="ECO:0000256" key="4">
    <source>
        <dbReference type="ARBA" id="ARBA00022989"/>
    </source>
</evidence>
<keyword evidence="5 6" id="KW-0472">Membrane</keyword>
<evidence type="ECO:0000256" key="2">
    <source>
        <dbReference type="ARBA" id="ARBA00007635"/>
    </source>
</evidence>
<evidence type="ECO:0000256" key="6">
    <source>
        <dbReference type="RuleBase" id="RU363077"/>
    </source>
</evidence>
<dbReference type="SUPFAM" id="SSF103481">
    <property type="entry name" value="Multidrug resistance efflux transporter EmrE"/>
    <property type="match status" value="1"/>
</dbReference>
<dbReference type="EnsemblPlants" id="Zm00001eb270300_T001">
    <property type="protein sequence ID" value="Zm00001eb270300_P001"/>
    <property type="gene ID" value="Zm00001eb270300"/>
</dbReference>
<dbReference type="InterPro" id="IPR030184">
    <property type="entry name" value="WAT1-related"/>
</dbReference>
<keyword evidence="4 6" id="KW-1133">Transmembrane helix</keyword>
<dbReference type="InterPro" id="IPR037185">
    <property type="entry name" value="EmrE-like"/>
</dbReference>
<feature type="transmembrane region" description="Helical" evidence="6">
    <location>
        <begin position="184"/>
        <end position="207"/>
    </location>
</feature>
<comment type="similarity">
    <text evidence="2 6">Belongs to the drug/metabolite transporter (DMT) superfamily. Plant drug/metabolite exporter (P-DME) (TC 2.A.7.4) family.</text>
</comment>
<sequence>MATEEAGRALATKAKLVAAVLVLELLVAGFHVVSRAALDMGVSKMAFLVYRNAAALLVVAPVAYFLDKKDRPPFTLRLLMDFFLLAAVGVTFTQGLYILGLYYLSPTYVSVIQNSVPAITFVMAASLRIEQVNVRSRYGLAKMLGTVVTIAGATVITLYKGTPLLTETAHAEGTTHTLEGTHTLGGWVAGCLIMFANCICLSAWMVLQVPVLKKYPAKLSSFTITLALGFVQLAVVAPFFESDVERWKISSGGELFTILALWCLESPGIS</sequence>
<reference evidence="8" key="2">
    <citation type="submission" date="2019-07" db="EMBL/GenBank/DDBJ databases">
        <authorList>
            <person name="Seetharam A."/>
            <person name="Woodhouse M."/>
            <person name="Cannon E."/>
        </authorList>
    </citation>
    <scope>NUCLEOTIDE SEQUENCE [LARGE SCALE GENOMIC DNA]</scope>
    <source>
        <strain evidence="8">cv. B73</strain>
    </source>
</reference>
<dbReference type="OrthoDB" id="673734at2759"/>
<dbReference type="GO" id="GO:0022857">
    <property type="term" value="F:transmembrane transporter activity"/>
    <property type="evidence" value="ECO:0007669"/>
    <property type="project" value="InterPro"/>
</dbReference>
<protein>
    <recommendedName>
        <fullName evidence="6">WAT1-related protein</fullName>
    </recommendedName>
</protein>
<feature type="transmembrane region" description="Helical" evidence="6">
    <location>
        <begin position="219"/>
        <end position="240"/>
    </location>
</feature>
<evidence type="ECO:0000313" key="8">
    <source>
        <dbReference type="EnsemblPlants" id="Zm00001eb270300_P001"/>
    </source>
</evidence>
<evidence type="ECO:0000259" key="7">
    <source>
        <dbReference type="Pfam" id="PF00892"/>
    </source>
</evidence>
<dbReference type="AlphaFoldDB" id="A0A804PVV5"/>
<reference evidence="9" key="1">
    <citation type="journal article" date="2009" name="Science">
        <title>The B73 maize genome: complexity, diversity, and dynamics.</title>
        <authorList>
            <person name="Schnable P.S."/>
            <person name="Ware D."/>
            <person name="Fulton R.S."/>
            <person name="Stein J.C."/>
            <person name="Wei F."/>
            <person name="Pasternak S."/>
            <person name="Liang C."/>
            <person name="Zhang J."/>
            <person name="Fulton L."/>
            <person name="Graves T.A."/>
            <person name="Minx P."/>
            <person name="Reily A.D."/>
            <person name="Courtney L."/>
            <person name="Kruchowski S.S."/>
            <person name="Tomlinson C."/>
            <person name="Strong C."/>
            <person name="Delehaunty K."/>
            <person name="Fronick C."/>
            <person name="Courtney B."/>
            <person name="Rock S.M."/>
            <person name="Belter E."/>
            <person name="Du F."/>
            <person name="Kim K."/>
            <person name="Abbott R.M."/>
            <person name="Cotton M."/>
            <person name="Levy A."/>
            <person name="Marchetto P."/>
            <person name="Ochoa K."/>
            <person name="Jackson S.M."/>
            <person name="Gillam B."/>
            <person name="Chen W."/>
            <person name="Yan L."/>
            <person name="Higginbotham J."/>
            <person name="Cardenas M."/>
            <person name="Waligorski J."/>
            <person name="Applebaum E."/>
            <person name="Phelps L."/>
            <person name="Falcone J."/>
            <person name="Kanchi K."/>
            <person name="Thane T."/>
            <person name="Scimone A."/>
            <person name="Thane N."/>
            <person name="Henke J."/>
            <person name="Wang T."/>
            <person name="Ruppert J."/>
            <person name="Shah N."/>
            <person name="Rotter K."/>
            <person name="Hodges J."/>
            <person name="Ingenthron E."/>
            <person name="Cordes M."/>
            <person name="Kohlberg S."/>
            <person name="Sgro J."/>
            <person name="Delgado B."/>
            <person name="Mead K."/>
            <person name="Chinwalla A."/>
            <person name="Leonard S."/>
            <person name="Crouse K."/>
            <person name="Collura K."/>
            <person name="Kudrna D."/>
            <person name="Currie J."/>
            <person name="He R."/>
            <person name="Angelova A."/>
            <person name="Rajasekar S."/>
            <person name="Mueller T."/>
            <person name="Lomeli R."/>
            <person name="Scara G."/>
            <person name="Ko A."/>
            <person name="Delaney K."/>
            <person name="Wissotski M."/>
            <person name="Lopez G."/>
            <person name="Campos D."/>
            <person name="Braidotti M."/>
            <person name="Ashley E."/>
            <person name="Golser W."/>
            <person name="Kim H."/>
            <person name="Lee S."/>
            <person name="Lin J."/>
            <person name="Dujmic Z."/>
            <person name="Kim W."/>
            <person name="Talag J."/>
            <person name="Zuccolo A."/>
            <person name="Fan C."/>
            <person name="Sebastian A."/>
            <person name="Kramer M."/>
            <person name="Spiegel L."/>
            <person name="Nascimento L."/>
            <person name="Zutavern T."/>
            <person name="Miller B."/>
            <person name="Ambroise C."/>
            <person name="Muller S."/>
            <person name="Spooner W."/>
            <person name="Narechania A."/>
            <person name="Ren L."/>
            <person name="Wei S."/>
            <person name="Kumari S."/>
            <person name="Faga B."/>
            <person name="Levy M.J."/>
            <person name="McMahan L."/>
            <person name="Van Buren P."/>
            <person name="Vaughn M.W."/>
            <person name="Ying K."/>
            <person name="Yeh C.-T."/>
            <person name="Emrich S.J."/>
            <person name="Jia Y."/>
            <person name="Kalyanaraman A."/>
            <person name="Hsia A.-P."/>
            <person name="Barbazuk W.B."/>
            <person name="Baucom R.S."/>
            <person name="Brutnell T.P."/>
            <person name="Carpita N.C."/>
            <person name="Chaparro C."/>
            <person name="Chia J.-M."/>
            <person name="Deragon J.-M."/>
            <person name="Estill J.C."/>
            <person name="Fu Y."/>
            <person name="Jeddeloh J.A."/>
            <person name="Han Y."/>
            <person name="Lee H."/>
            <person name="Li P."/>
            <person name="Lisch D.R."/>
            <person name="Liu S."/>
            <person name="Liu Z."/>
            <person name="Nagel D.H."/>
            <person name="McCann M.C."/>
            <person name="SanMiguel P."/>
            <person name="Myers A.M."/>
            <person name="Nettleton D."/>
            <person name="Nguyen J."/>
            <person name="Penning B.W."/>
            <person name="Ponnala L."/>
            <person name="Schneider K.L."/>
            <person name="Schwartz D.C."/>
            <person name="Sharma A."/>
            <person name="Soderlund C."/>
            <person name="Springer N.M."/>
            <person name="Sun Q."/>
            <person name="Wang H."/>
            <person name="Waterman M."/>
            <person name="Westerman R."/>
            <person name="Wolfgruber T.K."/>
            <person name="Yang L."/>
            <person name="Yu Y."/>
            <person name="Zhang L."/>
            <person name="Zhou S."/>
            <person name="Zhu Q."/>
            <person name="Bennetzen J.L."/>
            <person name="Dawe R.K."/>
            <person name="Jiang J."/>
            <person name="Jiang N."/>
            <person name="Presting G.G."/>
            <person name="Wessler S.R."/>
            <person name="Aluru S."/>
            <person name="Martienssen R.A."/>
            <person name="Clifton S.W."/>
            <person name="McCombie W.R."/>
            <person name="Wing R.A."/>
            <person name="Wilson R.K."/>
        </authorList>
    </citation>
    <scope>NUCLEOTIDE SEQUENCE [LARGE SCALE GENOMIC DNA]</scope>
    <source>
        <strain evidence="9">cv. B73</strain>
    </source>
</reference>
<comment type="subcellular location">
    <subcellularLocation>
        <location evidence="1 6">Membrane</location>
        <topology evidence="1 6">Multi-pass membrane protein</topology>
    </subcellularLocation>
</comment>
<organism evidence="8 9">
    <name type="scientific">Zea mays</name>
    <name type="common">Maize</name>
    <dbReference type="NCBI Taxonomy" id="4577"/>
    <lineage>
        <taxon>Eukaryota</taxon>
        <taxon>Viridiplantae</taxon>
        <taxon>Streptophyta</taxon>
        <taxon>Embryophyta</taxon>
        <taxon>Tracheophyta</taxon>
        <taxon>Spermatophyta</taxon>
        <taxon>Magnoliopsida</taxon>
        <taxon>Liliopsida</taxon>
        <taxon>Poales</taxon>
        <taxon>Poaceae</taxon>
        <taxon>PACMAD clade</taxon>
        <taxon>Panicoideae</taxon>
        <taxon>Andropogonodae</taxon>
        <taxon>Andropogoneae</taxon>
        <taxon>Tripsacinae</taxon>
        <taxon>Zea</taxon>
    </lineage>
</organism>
<evidence type="ECO:0000313" key="9">
    <source>
        <dbReference type="Proteomes" id="UP000007305"/>
    </source>
</evidence>
<feature type="domain" description="EamA" evidence="7">
    <location>
        <begin position="19"/>
        <end position="157"/>
    </location>
</feature>